<keyword evidence="1" id="KW-0820">tRNA-binding</keyword>
<reference evidence="10" key="1">
    <citation type="journal article" date="2006" name="Proc. Natl. Acad. Sci. U.S.A.">
        <title>Genome analysis of the smallest free-living eukaryote Ostreococcus tauri unveils many unique features.</title>
        <authorList>
            <person name="Derelle E."/>
            <person name="Ferraz C."/>
            <person name="Rombauts S."/>
            <person name="Rouze P."/>
            <person name="Worden A.Z."/>
            <person name="Robbens S."/>
            <person name="Partensky F."/>
            <person name="Degroeve S."/>
            <person name="Echeynie S."/>
            <person name="Cooke R."/>
            <person name="Saeys Y."/>
            <person name="Wuyts J."/>
            <person name="Jabbari K."/>
            <person name="Bowler C."/>
            <person name="Panaud O."/>
            <person name="Piegu B."/>
            <person name="Ball S.G."/>
            <person name="Ral J.-P."/>
            <person name="Bouget F.-Y."/>
            <person name="Piganeau G."/>
            <person name="De Baets B."/>
            <person name="Picard A."/>
            <person name="Delseny M."/>
            <person name="Demaille J."/>
            <person name="Van de Peer Y."/>
            <person name="Moreau H."/>
        </authorList>
    </citation>
    <scope>NUCLEOTIDE SEQUENCE [LARGE SCALE GENOMIC DNA]</scope>
    <source>
        <strain evidence="10">OTTH 0595 / CCAP 157/2 / RCC745</strain>
    </source>
</reference>
<dbReference type="SUPFAM" id="SSF75217">
    <property type="entry name" value="alpha/beta knot"/>
    <property type="match status" value="1"/>
</dbReference>
<feature type="compositionally biased region" description="Basic residues" evidence="7">
    <location>
        <begin position="36"/>
        <end position="46"/>
    </location>
</feature>
<accession>A0A096P867</accession>
<evidence type="ECO:0000256" key="4">
    <source>
        <dbReference type="ARBA" id="ARBA00022691"/>
    </source>
</evidence>
<evidence type="ECO:0000313" key="9">
    <source>
        <dbReference type="EMBL" id="CEG00163.1"/>
    </source>
</evidence>
<evidence type="ECO:0000256" key="3">
    <source>
        <dbReference type="ARBA" id="ARBA00022679"/>
    </source>
</evidence>
<keyword evidence="4" id="KW-0949">S-adenosyl-L-methionine</keyword>
<feature type="domain" description="tRNA/rRNA methyltransferase SpoU type" evidence="8">
    <location>
        <begin position="139"/>
        <end position="274"/>
    </location>
</feature>
<gene>
    <name evidence="9" type="ORF">OT_ostta13g02140</name>
</gene>
<dbReference type="FunCoup" id="A0A096P867">
    <property type="interactions" value="385"/>
</dbReference>
<protein>
    <submittedName>
        <fullName evidence="9">tRNA/rRNA methyltransferase, SpoU</fullName>
    </submittedName>
</protein>
<evidence type="ECO:0000256" key="1">
    <source>
        <dbReference type="ARBA" id="ARBA00022555"/>
    </source>
</evidence>
<dbReference type="InterPro" id="IPR033671">
    <property type="entry name" value="TrmH"/>
</dbReference>
<reference evidence="9 10" key="2">
    <citation type="journal article" date="2014" name="BMC Genomics">
        <title>An improved genome of the model marine alga Ostreococcus tauri unfolds by assessing Illumina de novo assemblies.</title>
        <authorList>
            <person name="Blanc-Mathieu R."/>
            <person name="Verhelst B."/>
            <person name="Derelle E."/>
            <person name="Rombauts S."/>
            <person name="Bouget F.Y."/>
            <person name="Carre I."/>
            <person name="Chateau A."/>
            <person name="Eyre-Walker A."/>
            <person name="Grimsley N."/>
            <person name="Moreau H."/>
            <person name="Piegu B."/>
            <person name="Rivals E."/>
            <person name="Schackwitz W."/>
            <person name="Van de Peer Y."/>
            <person name="Piganeau G."/>
        </authorList>
    </citation>
    <scope>NUCLEOTIDE SEQUENCE [LARGE SCALE GENOMIC DNA]</scope>
    <source>
        <strain evidence="10">OTTH 0595 / CCAP 157/2 / RCC745</strain>
    </source>
</reference>
<dbReference type="OrthoDB" id="241340at2759"/>
<evidence type="ECO:0000259" key="8">
    <source>
        <dbReference type="Pfam" id="PF00588"/>
    </source>
</evidence>
<dbReference type="GO" id="GO:0008173">
    <property type="term" value="F:RNA methyltransferase activity"/>
    <property type="evidence" value="ECO:0007669"/>
    <property type="project" value="InterPro"/>
</dbReference>
<dbReference type="Pfam" id="PF00588">
    <property type="entry name" value="SpoU_methylase"/>
    <property type="match status" value="1"/>
</dbReference>
<proteinExistence type="predicted"/>
<dbReference type="InterPro" id="IPR001537">
    <property type="entry name" value="SpoU_MeTrfase"/>
</dbReference>
<dbReference type="InterPro" id="IPR029028">
    <property type="entry name" value="Alpha/beta_knot_MTases"/>
</dbReference>
<evidence type="ECO:0000256" key="5">
    <source>
        <dbReference type="ARBA" id="ARBA00022694"/>
    </source>
</evidence>
<feature type="region of interest" description="Disordered" evidence="7">
    <location>
        <begin position="1"/>
        <end position="83"/>
    </location>
</feature>
<dbReference type="GO" id="GO:0000049">
    <property type="term" value="F:tRNA binding"/>
    <property type="evidence" value="ECO:0007669"/>
    <property type="project" value="UniProtKB-KW"/>
</dbReference>
<comment type="caution">
    <text evidence="9">The sequence shown here is derived from an EMBL/GenBank/DDBJ whole genome shotgun (WGS) entry which is preliminary data.</text>
</comment>
<dbReference type="GeneID" id="9837495"/>
<evidence type="ECO:0000256" key="7">
    <source>
        <dbReference type="SAM" id="MobiDB-lite"/>
    </source>
</evidence>
<dbReference type="EMBL" id="CAID01000013">
    <property type="protein sequence ID" value="CEG00163.1"/>
    <property type="molecule type" value="Genomic_DNA"/>
</dbReference>
<name>A0A096P867_OSTTA</name>
<evidence type="ECO:0000256" key="6">
    <source>
        <dbReference type="ARBA" id="ARBA00022884"/>
    </source>
</evidence>
<dbReference type="RefSeq" id="XP_022840229.1">
    <property type="nucleotide sequence ID" value="XM_022982735.1"/>
</dbReference>
<dbReference type="Proteomes" id="UP000009170">
    <property type="component" value="Unassembled WGS sequence"/>
</dbReference>
<evidence type="ECO:0000256" key="2">
    <source>
        <dbReference type="ARBA" id="ARBA00022603"/>
    </source>
</evidence>
<dbReference type="InParanoid" id="A0A096P867"/>
<dbReference type="PANTHER" id="PTHR43453">
    <property type="entry name" value="RRNA METHYLASE-LIKE"/>
    <property type="match status" value="1"/>
</dbReference>
<dbReference type="GO" id="GO:0002938">
    <property type="term" value="P:tRNA guanine ribose methylation"/>
    <property type="evidence" value="ECO:0007669"/>
    <property type="project" value="TreeGrafter"/>
</dbReference>
<dbReference type="KEGG" id="ota:OT_ostta13g02140"/>
<organism evidence="9 10">
    <name type="scientific">Ostreococcus tauri</name>
    <name type="common">Marine green alga</name>
    <dbReference type="NCBI Taxonomy" id="70448"/>
    <lineage>
        <taxon>Eukaryota</taxon>
        <taxon>Viridiplantae</taxon>
        <taxon>Chlorophyta</taxon>
        <taxon>Mamiellophyceae</taxon>
        <taxon>Mamiellales</taxon>
        <taxon>Bathycoccaceae</taxon>
        <taxon>Ostreococcus</taxon>
    </lineage>
</organism>
<dbReference type="InterPro" id="IPR029026">
    <property type="entry name" value="tRNA_m1G_MTases_N"/>
</dbReference>
<keyword evidence="5" id="KW-0819">tRNA processing</keyword>
<dbReference type="CDD" id="cd18092">
    <property type="entry name" value="SpoU-like_TrmH"/>
    <property type="match status" value="1"/>
</dbReference>
<keyword evidence="3" id="KW-0808">Transferase</keyword>
<dbReference type="Gene3D" id="3.40.1280.10">
    <property type="match status" value="1"/>
</dbReference>
<sequence length="376" mass="41129">MGIDGVEYDASRRPRPRARCEPSKSAHVGPVDARVRRTTPRARQTTRRTDVESGKTSRRRGRYDATDGDVLTRNSGGSAREARDGAEARFPYDFGFEFAGGTTCGTSEMISMALETASDGRMARLENVLANRTFDLLPVMEGVYDVGNMLAVCRSTEALGIGCAAIVSSKGLNFKASGRTSGGALKWQRVERFDSTTAALRAAKSRGMRVLTTEFEGAYPMSHYDWTIPTAVVFGNEKTGVSEEARAMSDGGVFIPMYGFTESLNISVAAALVMSHAVSDRIARRGFHGDLSDEEKEILRGVYASKLIPHSQRQGHLEELVKRFKMRGTDFSVLDALKADVDDEEVDENTLIEALGVKRLVGRRTPPRDKDLGKEG</sequence>
<dbReference type="STRING" id="70448.A0A096P867"/>
<dbReference type="PANTHER" id="PTHR43453:SF1">
    <property type="entry name" value="TRNA_RRNA METHYLTRANSFERASE SPOU TYPE DOMAIN-CONTAINING PROTEIN"/>
    <property type="match status" value="1"/>
</dbReference>
<evidence type="ECO:0000313" key="10">
    <source>
        <dbReference type="Proteomes" id="UP000009170"/>
    </source>
</evidence>
<keyword evidence="2 9" id="KW-0489">Methyltransferase</keyword>
<dbReference type="AlphaFoldDB" id="A0A096P867"/>
<keyword evidence="6" id="KW-0694">RNA-binding</keyword>
<keyword evidence="10" id="KW-1185">Reference proteome</keyword>